<organism evidence="2">
    <name type="scientific">freshwater metagenome</name>
    <dbReference type="NCBI Taxonomy" id="449393"/>
    <lineage>
        <taxon>unclassified sequences</taxon>
        <taxon>metagenomes</taxon>
        <taxon>ecological metagenomes</taxon>
    </lineage>
</organism>
<dbReference type="CDD" id="cd02966">
    <property type="entry name" value="TlpA_like_family"/>
    <property type="match status" value="1"/>
</dbReference>
<dbReference type="SUPFAM" id="SSF52833">
    <property type="entry name" value="Thioredoxin-like"/>
    <property type="match status" value="1"/>
</dbReference>
<dbReference type="EMBL" id="CAEZUO010000032">
    <property type="protein sequence ID" value="CAB4604213.1"/>
    <property type="molecule type" value="Genomic_DNA"/>
</dbReference>
<gene>
    <name evidence="2" type="ORF">UFOPK1827_00847</name>
</gene>
<accession>A0A6J6GWA5</accession>
<name>A0A6J6GWA5_9ZZZZ</name>
<dbReference type="Pfam" id="PF08534">
    <property type="entry name" value="Redoxin"/>
    <property type="match status" value="1"/>
</dbReference>
<dbReference type="AlphaFoldDB" id="A0A6J6GWA5"/>
<proteinExistence type="predicted"/>
<dbReference type="Gene3D" id="3.40.30.10">
    <property type="entry name" value="Glutaredoxin"/>
    <property type="match status" value="1"/>
</dbReference>
<dbReference type="InterPro" id="IPR050553">
    <property type="entry name" value="Thioredoxin_ResA/DsbE_sf"/>
</dbReference>
<protein>
    <submittedName>
        <fullName evidence="2">Unannotated protein</fullName>
    </submittedName>
</protein>
<feature type="domain" description="Thioredoxin" evidence="1">
    <location>
        <begin position="1"/>
        <end position="113"/>
    </location>
</feature>
<reference evidence="2" key="1">
    <citation type="submission" date="2020-05" db="EMBL/GenBank/DDBJ databases">
        <authorList>
            <person name="Chiriac C."/>
            <person name="Salcher M."/>
            <person name="Ghai R."/>
            <person name="Kavagutti S V."/>
        </authorList>
    </citation>
    <scope>NUCLEOTIDE SEQUENCE</scope>
</reference>
<dbReference type="PANTHER" id="PTHR42852:SF13">
    <property type="entry name" value="PROTEIN DIPZ"/>
    <property type="match status" value="1"/>
</dbReference>
<evidence type="ECO:0000313" key="2">
    <source>
        <dbReference type="EMBL" id="CAB4604213.1"/>
    </source>
</evidence>
<dbReference type="InterPro" id="IPR013740">
    <property type="entry name" value="Redoxin"/>
</dbReference>
<dbReference type="GO" id="GO:0016491">
    <property type="term" value="F:oxidoreductase activity"/>
    <property type="evidence" value="ECO:0007669"/>
    <property type="project" value="InterPro"/>
</dbReference>
<dbReference type="PANTHER" id="PTHR42852">
    <property type="entry name" value="THIOL:DISULFIDE INTERCHANGE PROTEIN DSBE"/>
    <property type="match status" value="1"/>
</dbReference>
<evidence type="ECO:0000259" key="1">
    <source>
        <dbReference type="PROSITE" id="PS51352"/>
    </source>
</evidence>
<dbReference type="InterPro" id="IPR036249">
    <property type="entry name" value="Thioredoxin-like_sf"/>
</dbReference>
<sequence>MVVAHWCSHCQAEVPRVQKWLNASGMPADIDLVTVATSNDPAKGNFPAADWLRREQWSVPTIVDDKQSQAGSALGVSGFPYFIVTDAQGKVVYRTSGEITEDQWNALLEAARSGKAPV</sequence>
<dbReference type="PROSITE" id="PS51352">
    <property type="entry name" value="THIOREDOXIN_2"/>
    <property type="match status" value="1"/>
</dbReference>
<dbReference type="InterPro" id="IPR013766">
    <property type="entry name" value="Thioredoxin_domain"/>
</dbReference>